<dbReference type="EMBL" id="JAAGAX010000006">
    <property type="protein sequence ID" value="KAF2312687.1"/>
    <property type="molecule type" value="Genomic_DNA"/>
</dbReference>
<evidence type="ECO:0008006" key="4">
    <source>
        <dbReference type="Google" id="ProtNLM"/>
    </source>
</evidence>
<feature type="transmembrane region" description="Helical" evidence="1">
    <location>
        <begin position="34"/>
        <end position="57"/>
    </location>
</feature>
<keyword evidence="3" id="KW-1185">Reference proteome</keyword>
<keyword evidence="1" id="KW-1133">Transmembrane helix</keyword>
<evidence type="ECO:0000313" key="2">
    <source>
        <dbReference type="EMBL" id="KAF2312687.1"/>
    </source>
</evidence>
<dbReference type="Proteomes" id="UP000467840">
    <property type="component" value="Chromosome 14"/>
</dbReference>
<accession>A0A6A6MIA1</accession>
<gene>
    <name evidence="2" type="ORF">GH714_039639</name>
</gene>
<keyword evidence="1" id="KW-0472">Membrane</keyword>
<proteinExistence type="predicted"/>
<keyword evidence="1" id="KW-0812">Transmembrane</keyword>
<dbReference type="AlphaFoldDB" id="A0A6A6MIA1"/>
<organism evidence="2 3">
    <name type="scientific">Hevea brasiliensis</name>
    <name type="common">Para rubber tree</name>
    <name type="synonym">Siphonia brasiliensis</name>
    <dbReference type="NCBI Taxonomy" id="3981"/>
    <lineage>
        <taxon>Eukaryota</taxon>
        <taxon>Viridiplantae</taxon>
        <taxon>Streptophyta</taxon>
        <taxon>Embryophyta</taxon>
        <taxon>Tracheophyta</taxon>
        <taxon>Spermatophyta</taxon>
        <taxon>Magnoliopsida</taxon>
        <taxon>eudicotyledons</taxon>
        <taxon>Gunneridae</taxon>
        <taxon>Pentapetalae</taxon>
        <taxon>rosids</taxon>
        <taxon>fabids</taxon>
        <taxon>Malpighiales</taxon>
        <taxon>Euphorbiaceae</taxon>
        <taxon>Crotonoideae</taxon>
        <taxon>Micrandreae</taxon>
        <taxon>Hevea</taxon>
    </lineage>
</organism>
<evidence type="ECO:0000313" key="3">
    <source>
        <dbReference type="Proteomes" id="UP000467840"/>
    </source>
</evidence>
<dbReference type="PANTHER" id="PTHR35218">
    <property type="entry name" value="RNASE H DOMAIN-CONTAINING PROTEIN"/>
    <property type="match status" value="1"/>
</dbReference>
<evidence type="ECO:0000256" key="1">
    <source>
        <dbReference type="SAM" id="Phobius"/>
    </source>
</evidence>
<comment type="caution">
    <text evidence="2">The sequence shown here is derived from an EMBL/GenBank/DDBJ whole genome shotgun (WGS) entry which is preliminary data.</text>
</comment>
<protein>
    <recommendedName>
        <fullName evidence="4">Endonuclease/exonuclease/phosphatase domain-containing protein</fullName>
    </recommendedName>
</protein>
<sequence>MSVKGALLEAEREEQDLLRLEEGDLVVVGGEIGFLNSTMLTIITISVLSLLLVLGFLKTNILIAEIIRKEFSHPPAPNVVLSAGEGGPLLGGGQVSDGGNDEKCEGAANKRFAIQFKELIWCSKPAVIVILEHKAVEFSGGIWILWDNTRIQIQGIKVNRLFIYSKLLIADEFVSYGTFIYASHIEIVHRGPWEELKVIADGLSALWLVMGDFNDITS</sequence>
<reference evidence="2 3" key="1">
    <citation type="journal article" date="2020" name="Mol. Plant">
        <title>The Chromosome-Based Rubber Tree Genome Provides New Insights into Spurge Genome Evolution and Rubber Biosynthesis.</title>
        <authorList>
            <person name="Liu J."/>
            <person name="Shi C."/>
            <person name="Shi C.C."/>
            <person name="Li W."/>
            <person name="Zhang Q.J."/>
            <person name="Zhang Y."/>
            <person name="Li K."/>
            <person name="Lu H.F."/>
            <person name="Shi C."/>
            <person name="Zhu S.T."/>
            <person name="Xiao Z.Y."/>
            <person name="Nan H."/>
            <person name="Yue Y."/>
            <person name="Zhu X.G."/>
            <person name="Wu Y."/>
            <person name="Hong X.N."/>
            <person name="Fan G.Y."/>
            <person name="Tong Y."/>
            <person name="Zhang D."/>
            <person name="Mao C.L."/>
            <person name="Liu Y.L."/>
            <person name="Hao S.J."/>
            <person name="Liu W.Q."/>
            <person name="Lv M.Q."/>
            <person name="Zhang H.B."/>
            <person name="Liu Y."/>
            <person name="Hu-Tang G.R."/>
            <person name="Wang J.P."/>
            <person name="Wang J.H."/>
            <person name="Sun Y.H."/>
            <person name="Ni S.B."/>
            <person name="Chen W.B."/>
            <person name="Zhang X.C."/>
            <person name="Jiao Y.N."/>
            <person name="Eichler E.E."/>
            <person name="Li G.H."/>
            <person name="Liu X."/>
            <person name="Gao L.Z."/>
        </authorList>
    </citation>
    <scope>NUCLEOTIDE SEQUENCE [LARGE SCALE GENOMIC DNA]</scope>
    <source>
        <strain evidence="3">cv. GT1</strain>
        <tissue evidence="2">Leaf</tissue>
    </source>
</reference>
<name>A0A6A6MIA1_HEVBR</name>
<dbReference type="PANTHER" id="PTHR35218:SF7">
    <property type="entry name" value="ENDONUCLEASE_EXONUCLEASE_PHOSPHATASE"/>
    <property type="match status" value="1"/>
</dbReference>